<gene>
    <name evidence="2" type="ORF">GCM10009549_12990</name>
</gene>
<dbReference type="EMBL" id="BAAAHG010000006">
    <property type="protein sequence ID" value="GAA0907235.1"/>
    <property type="molecule type" value="Genomic_DNA"/>
</dbReference>
<dbReference type="Proteomes" id="UP001501005">
    <property type="component" value="Unassembled WGS sequence"/>
</dbReference>
<feature type="compositionally biased region" description="Basic and acidic residues" evidence="1">
    <location>
        <begin position="33"/>
        <end position="43"/>
    </location>
</feature>
<comment type="caution">
    <text evidence="2">The sequence shown here is derived from an EMBL/GenBank/DDBJ whole genome shotgun (WGS) entry which is preliminary data.</text>
</comment>
<sequence length="69" mass="7479">MRTSMAMVAGSCREKVSSGSGARWESPTLSALGERRGSRPYGGRERQQMALFSLHRSTCRRATSSMPGA</sequence>
<name>A0ABN1NH10_9ACTN</name>
<feature type="region of interest" description="Disordered" evidence="1">
    <location>
        <begin position="1"/>
        <end position="43"/>
    </location>
</feature>
<evidence type="ECO:0000313" key="3">
    <source>
        <dbReference type="Proteomes" id="UP001501005"/>
    </source>
</evidence>
<keyword evidence="3" id="KW-1185">Reference proteome</keyword>
<protein>
    <submittedName>
        <fullName evidence="2">Uncharacterized protein</fullName>
    </submittedName>
</protein>
<evidence type="ECO:0000313" key="2">
    <source>
        <dbReference type="EMBL" id="GAA0907235.1"/>
    </source>
</evidence>
<organism evidence="2 3">
    <name type="scientific">Streptomyces thermoalcalitolerans</name>
    <dbReference type="NCBI Taxonomy" id="65605"/>
    <lineage>
        <taxon>Bacteria</taxon>
        <taxon>Bacillati</taxon>
        <taxon>Actinomycetota</taxon>
        <taxon>Actinomycetes</taxon>
        <taxon>Kitasatosporales</taxon>
        <taxon>Streptomycetaceae</taxon>
        <taxon>Streptomyces</taxon>
    </lineage>
</organism>
<reference evidence="2 3" key="1">
    <citation type="journal article" date="2019" name="Int. J. Syst. Evol. Microbiol.">
        <title>The Global Catalogue of Microorganisms (GCM) 10K type strain sequencing project: providing services to taxonomists for standard genome sequencing and annotation.</title>
        <authorList>
            <consortium name="The Broad Institute Genomics Platform"/>
            <consortium name="The Broad Institute Genome Sequencing Center for Infectious Disease"/>
            <person name="Wu L."/>
            <person name="Ma J."/>
        </authorList>
    </citation>
    <scope>NUCLEOTIDE SEQUENCE [LARGE SCALE GENOMIC DNA]</scope>
    <source>
        <strain evidence="2 3">JCM 10673</strain>
    </source>
</reference>
<proteinExistence type="predicted"/>
<accession>A0ABN1NH10</accession>
<evidence type="ECO:0000256" key="1">
    <source>
        <dbReference type="SAM" id="MobiDB-lite"/>
    </source>
</evidence>